<sequence length="700" mass="80456">MRPRRSSRVRRNDVIVVGEDNEGGGSHRRTRQRKAMVEKNFDGLSDLPDHLAHHILSFLPTKDVLRTSVLSKRWDFLCLTFPSFDFDETRFIPYGLLGCRRKFLDCMHDSLRRRDNPFVQKLRICTLTPRDDELDHLLDRYLHFALRSKLQVLELSVRCIYCLKHDACGLHYQLPDNFFGSVKYLTSLVLESCEFGDHDHQVVNNFAFLRNLYLKYMNIPQEILQKLISSSPVLFSVTLVACIGFRVLKVHNPSVKILAVGRCREVKELELDTPNLITFNLNGALCISNNLIALENSSEILTFKVKNVNSVNSLKTLIISYIQMKDSTLHFMLSCFQNLELMRVANCVLFGKFPLIINEKLDKLEMDSCHFDELVTNASQLRNSAPISEFRNVLLGDDINGGMKCSNITALTLVGHLYFPDLCLRLASCPNLEALILRNCDNLTFLKLDSKNLKCLIVDCCLNLENGNIDTPNLKDFYYIGYLLDFTHMIVPHGLNVRLHIMNSGRLCFTHDLQELKLWGLLARFQYAKSLTITSESGQFVAVPRKVQLCPSLHFVEHLKVKTVLDHMSSYVTFLLEVLHISYCRKILSIDLGTCKIELKFGIETHDDYYENLISSCILFQHDCIRNHLLEARLIISEGNLREMELIRFLMAKAIILRKMLVSFIPELRPAVDPLLFSRAHRILKSFPKASQLVQVIVDI</sequence>
<dbReference type="SUPFAM" id="SSF81383">
    <property type="entry name" value="F-box domain"/>
    <property type="match status" value="1"/>
</dbReference>
<gene>
    <name evidence="2" type="ORF">FNV43_RR13529</name>
</gene>
<reference evidence="2" key="1">
    <citation type="submission" date="2020-03" db="EMBL/GenBank/DDBJ databases">
        <title>A high-quality chromosome-level genome assembly of a woody plant with both climbing and erect habits, Rhamnella rubrinervis.</title>
        <authorList>
            <person name="Lu Z."/>
            <person name="Yang Y."/>
            <person name="Zhu X."/>
            <person name="Sun Y."/>
        </authorList>
    </citation>
    <scope>NUCLEOTIDE SEQUENCE</scope>
    <source>
        <strain evidence="2">BYM</strain>
        <tissue evidence="2">Leaf</tissue>
    </source>
</reference>
<feature type="domain" description="F-box" evidence="1">
    <location>
        <begin position="41"/>
        <end position="89"/>
    </location>
</feature>
<dbReference type="InterPro" id="IPR053781">
    <property type="entry name" value="F-box_AtFBL13-like"/>
</dbReference>
<protein>
    <recommendedName>
        <fullName evidence="1">F-box domain-containing protein</fullName>
    </recommendedName>
</protein>
<dbReference type="CDD" id="cd22160">
    <property type="entry name" value="F-box_AtFBL13-like"/>
    <property type="match status" value="1"/>
</dbReference>
<evidence type="ECO:0000313" key="3">
    <source>
        <dbReference type="Proteomes" id="UP000796880"/>
    </source>
</evidence>
<dbReference type="Gene3D" id="1.20.1280.50">
    <property type="match status" value="1"/>
</dbReference>
<dbReference type="InterPro" id="IPR001810">
    <property type="entry name" value="F-box_dom"/>
</dbReference>
<dbReference type="SUPFAM" id="SSF52058">
    <property type="entry name" value="L domain-like"/>
    <property type="match status" value="1"/>
</dbReference>
<dbReference type="Proteomes" id="UP000796880">
    <property type="component" value="Unassembled WGS sequence"/>
</dbReference>
<dbReference type="OrthoDB" id="809858at2759"/>
<dbReference type="Gene3D" id="3.80.10.10">
    <property type="entry name" value="Ribonuclease Inhibitor"/>
    <property type="match status" value="1"/>
</dbReference>
<dbReference type="InterPro" id="IPR055357">
    <property type="entry name" value="LRR_At1g61320_AtMIF1"/>
</dbReference>
<accession>A0A8K0MED8</accession>
<proteinExistence type="predicted"/>
<dbReference type="InterPro" id="IPR036047">
    <property type="entry name" value="F-box-like_dom_sf"/>
</dbReference>
<evidence type="ECO:0000259" key="1">
    <source>
        <dbReference type="PROSITE" id="PS50181"/>
    </source>
</evidence>
<dbReference type="AlphaFoldDB" id="A0A8K0MED8"/>
<dbReference type="PANTHER" id="PTHR34145">
    <property type="entry name" value="OS02G0105600 PROTEIN"/>
    <property type="match status" value="1"/>
</dbReference>
<dbReference type="PROSITE" id="PS50181">
    <property type="entry name" value="FBOX"/>
    <property type="match status" value="1"/>
</dbReference>
<name>A0A8K0MED8_9ROSA</name>
<dbReference type="EMBL" id="VOIH02000006">
    <property type="protein sequence ID" value="KAF3443839.1"/>
    <property type="molecule type" value="Genomic_DNA"/>
</dbReference>
<dbReference type="PANTHER" id="PTHR34145:SF28">
    <property type="entry name" value="F-BOX DOMAIN-CONTAINING PROTEIN"/>
    <property type="match status" value="1"/>
</dbReference>
<dbReference type="InterPro" id="IPR053772">
    <property type="entry name" value="At1g61320/At1g61330-like"/>
</dbReference>
<keyword evidence="3" id="KW-1185">Reference proteome</keyword>
<dbReference type="Pfam" id="PF00646">
    <property type="entry name" value="F-box"/>
    <property type="match status" value="1"/>
</dbReference>
<organism evidence="2 3">
    <name type="scientific">Rhamnella rubrinervis</name>
    <dbReference type="NCBI Taxonomy" id="2594499"/>
    <lineage>
        <taxon>Eukaryota</taxon>
        <taxon>Viridiplantae</taxon>
        <taxon>Streptophyta</taxon>
        <taxon>Embryophyta</taxon>
        <taxon>Tracheophyta</taxon>
        <taxon>Spermatophyta</taxon>
        <taxon>Magnoliopsida</taxon>
        <taxon>eudicotyledons</taxon>
        <taxon>Gunneridae</taxon>
        <taxon>Pentapetalae</taxon>
        <taxon>rosids</taxon>
        <taxon>fabids</taxon>
        <taxon>Rosales</taxon>
        <taxon>Rhamnaceae</taxon>
        <taxon>rhamnoid group</taxon>
        <taxon>Rhamneae</taxon>
        <taxon>Rhamnella</taxon>
    </lineage>
</organism>
<comment type="caution">
    <text evidence="2">The sequence shown here is derived from an EMBL/GenBank/DDBJ whole genome shotgun (WGS) entry which is preliminary data.</text>
</comment>
<dbReference type="InterPro" id="IPR032675">
    <property type="entry name" value="LRR_dom_sf"/>
</dbReference>
<evidence type="ECO:0000313" key="2">
    <source>
        <dbReference type="EMBL" id="KAF3443839.1"/>
    </source>
</evidence>
<dbReference type="Pfam" id="PF23622">
    <property type="entry name" value="LRR_At1g61320_AtMIF1"/>
    <property type="match status" value="2"/>
</dbReference>
<dbReference type="SMART" id="SM00256">
    <property type="entry name" value="FBOX"/>
    <property type="match status" value="1"/>
</dbReference>